<evidence type="ECO:0000313" key="3">
    <source>
        <dbReference type="EMBL" id="SFP68562.1"/>
    </source>
</evidence>
<keyword evidence="4" id="KW-1185">Reference proteome</keyword>
<reference evidence="3 4" key="1">
    <citation type="submission" date="2016-10" db="EMBL/GenBank/DDBJ databases">
        <authorList>
            <person name="de Groot N.N."/>
        </authorList>
    </citation>
    <scope>NUCLEOTIDE SEQUENCE [LARGE SCALE GENOMIC DNA]</scope>
    <source>
        <strain evidence="3 4">DSM 28286</strain>
    </source>
</reference>
<protein>
    <submittedName>
        <fullName evidence="3">Peptidase family M23</fullName>
    </submittedName>
</protein>
<evidence type="ECO:0000256" key="1">
    <source>
        <dbReference type="ARBA" id="ARBA00022729"/>
    </source>
</evidence>
<dbReference type="InterPro" id="IPR016047">
    <property type="entry name" value="M23ase_b-sheet_dom"/>
</dbReference>
<dbReference type="OrthoDB" id="9801052at2"/>
<dbReference type="CDD" id="cd12797">
    <property type="entry name" value="M23_peptidase"/>
    <property type="match status" value="1"/>
</dbReference>
<dbReference type="InterPro" id="IPR050570">
    <property type="entry name" value="Cell_wall_metabolism_enzyme"/>
</dbReference>
<dbReference type="AlphaFoldDB" id="A0A1I5SCW3"/>
<feature type="domain" description="M23ase beta-sheet core" evidence="2">
    <location>
        <begin position="97"/>
        <end position="195"/>
    </location>
</feature>
<dbReference type="InterPro" id="IPR011055">
    <property type="entry name" value="Dup_hybrid_motif"/>
</dbReference>
<dbReference type="EMBL" id="FOXQ01000001">
    <property type="protein sequence ID" value="SFP68562.1"/>
    <property type="molecule type" value="Genomic_DNA"/>
</dbReference>
<name>A0A1I5SCW3_9BACT</name>
<dbReference type="PANTHER" id="PTHR21666">
    <property type="entry name" value="PEPTIDASE-RELATED"/>
    <property type="match status" value="1"/>
</dbReference>
<dbReference type="Gene3D" id="2.70.70.10">
    <property type="entry name" value="Glucose Permease (Domain IIA)"/>
    <property type="match status" value="1"/>
</dbReference>
<evidence type="ECO:0000313" key="4">
    <source>
        <dbReference type="Proteomes" id="UP000199031"/>
    </source>
</evidence>
<dbReference type="Proteomes" id="UP000199031">
    <property type="component" value="Unassembled WGS sequence"/>
</dbReference>
<organism evidence="3 4">
    <name type="scientific">Parafilimonas terrae</name>
    <dbReference type="NCBI Taxonomy" id="1465490"/>
    <lineage>
        <taxon>Bacteria</taxon>
        <taxon>Pseudomonadati</taxon>
        <taxon>Bacteroidota</taxon>
        <taxon>Chitinophagia</taxon>
        <taxon>Chitinophagales</taxon>
        <taxon>Chitinophagaceae</taxon>
        <taxon>Parafilimonas</taxon>
    </lineage>
</organism>
<sequence length="236" mass="26748">MLNNPRFTSVLKKYQDTFHAVVPFNAAKDKLLLMNFTATNADLNDKELEDAGKFSAYIDKKIKDAGAVYGIGGYTEYRSIYNRSDVFDVPGAEPWRLHLGVDIWCNAGTPVFAFMGGMVHSLAFNNRFGDYGATLILLHQLDGIAFYSLYGHISLNDINNRRAGEYITRGEKFAQFGKPEENGNWPPHLHFQLIYDMEMKKGDYPGVCAYGEKEKYLKNCPDPDLVLNMMQYAQPD</sequence>
<gene>
    <name evidence="3" type="ORF">SAMN05444277_101705</name>
</gene>
<proteinExistence type="predicted"/>
<dbReference type="Pfam" id="PF01551">
    <property type="entry name" value="Peptidase_M23"/>
    <property type="match status" value="1"/>
</dbReference>
<evidence type="ECO:0000259" key="2">
    <source>
        <dbReference type="Pfam" id="PF01551"/>
    </source>
</evidence>
<dbReference type="GO" id="GO:0004222">
    <property type="term" value="F:metalloendopeptidase activity"/>
    <property type="evidence" value="ECO:0007669"/>
    <property type="project" value="TreeGrafter"/>
</dbReference>
<dbReference type="RefSeq" id="WP_090654509.1">
    <property type="nucleotide sequence ID" value="NZ_FOXQ01000001.1"/>
</dbReference>
<dbReference type="PANTHER" id="PTHR21666:SF289">
    <property type="entry name" value="L-ALA--D-GLU ENDOPEPTIDASE"/>
    <property type="match status" value="1"/>
</dbReference>
<dbReference type="STRING" id="1465490.SAMN05444277_101705"/>
<dbReference type="SUPFAM" id="SSF51261">
    <property type="entry name" value="Duplicated hybrid motif"/>
    <property type="match status" value="1"/>
</dbReference>
<keyword evidence="1" id="KW-0732">Signal</keyword>
<accession>A0A1I5SCW3</accession>